<organism evidence="6 7">
    <name type="scientific">Clostridium estertheticum</name>
    <dbReference type="NCBI Taxonomy" id="238834"/>
    <lineage>
        <taxon>Bacteria</taxon>
        <taxon>Bacillati</taxon>
        <taxon>Bacillota</taxon>
        <taxon>Clostridia</taxon>
        <taxon>Eubacteriales</taxon>
        <taxon>Clostridiaceae</taxon>
        <taxon>Clostridium</taxon>
    </lineage>
</organism>
<evidence type="ECO:0000259" key="5">
    <source>
        <dbReference type="Pfam" id="PF00700"/>
    </source>
</evidence>
<dbReference type="InterPro" id="IPR013384">
    <property type="entry name" value="Flagell_FlgL"/>
</dbReference>
<sequence>MRITNKMLSNNFLRDMRVNLNNLSTIQTQMATGKQINKPSDDPAKASKIMQMYSEIDANKQYNDNITNTSNWLDMTDTTLDQVGKVTTRIQELLVAAGNGGYGPDEKTAVKDEISQKVGELSQMLNTTFDGKYLFGGTSGISKPVGTIVVDGETELISNVKSQVVAKLTPGKMTSQNVLTTTNSDIDFGTDELTVDGQTISVDWDSLLTDDQKKQISGTTPSTASSIKDTLVNTINLAIDNSKTGVSHISGSLNAGNNMVLQSGTTGTKSQVTITKVADTNKSIGAIILSDTKGTKSGSSNVGTSTYNGKEINKDDTIKMSINGIPMKVTITADISDTTSMDTAAVTLTTNINDTIANINKAANKTKGQVGFIEEATVTASADGRFAVNSPSGTITFSDNTGETTTKDLGLSGGPKDTLLVEVSQGVTMDYNVTASQVINYGDGDNNLINLLANITKHLGSDDAKDISSLNDADLTGIQAFATNVLKLRSEVGAKQNSMDSALARNSDQNTNMTEILSKTEDIDITEKAMEYATMQTIYMAALQTSAKVIQPSLLDYLR</sequence>
<feature type="domain" description="Flagellin N-terminal" evidence="4">
    <location>
        <begin position="3"/>
        <end position="138"/>
    </location>
</feature>
<dbReference type="RefSeq" id="WP_216122219.1">
    <property type="nucleotide sequence ID" value="NZ_CP086239.1"/>
</dbReference>
<dbReference type="EMBL" id="CP086239">
    <property type="protein sequence ID" value="WAG61121.1"/>
    <property type="molecule type" value="Genomic_DNA"/>
</dbReference>
<reference evidence="6" key="1">
    <citation type="submission" date="2021-11" db="EMBL/GenBank/DDBJ databases">
        <title>Clostridia strains as spoilage organisms.</title>
        <authorList>
            <person name="Wambui J."/>
            <person name="Stevens M.J.A."/>
            <person name="Stephan R."/>
        </authorList>
    </citation>
    <scope>NUCLEOTIDE SEQUENCE</scope>
    <source>
        <strain evidence="6">CF009</strain>
    </source>
</reference>
<name>A0AA47EJM5_9CLOT</name>
<dbReference type="AlphaFoldDB" id="A0AA47EJM5"/>
<dbReference type="InterPro" id="IPR001492">
    <property type="entry name" value="Flagellin"/>
</dbReference>
<comment type="subcellular location">
    <subcellularLocation>
        <location evidence="1">Bacterial flagellum</location>
    </subcellularLocation>
</comment>
<dbReference type="GO" id="GO:0009424">
    <property type="term" value="C:bacterial-type flagellum hook"/>
    <property type="evidence" value="ECO:0007669"/>
    <property type="project" value="InterPro"/>
</dbReference>
<proteinExistence type="inferred from homology"/>
<comment type="similarity">
    <text evidence="2">Belongs to the bacterial flagellin family.</text>
</comment>
<keyword evidence="3" id="KW-0975">Bacterial flagellum</keyword>
<dbReference type="PANTHER" id="PTHR42792:SF1">
    <property type="entry name" value="FLAGELLAR HOOK-ASSOCIATED PROTEIN 3"/>
    <property type="match status" value="1"/>
</dbReference>
<evidence type="ECO:0000313" key="7">
    <source>
        <dbReference type="Proteomes" id="UP001164733"/>
    </source>
</evidence>
<dbReference type="InterPro" id="IPR046358">
    <property type="entry name" value="Flagellin_C"/>
</dbReference>
<evidence type="ECO:0000256" key="2">
    <source>
        <dbReference type="ARBA" id="ARBA00005709"/>
    </source>
</evidence>
<keyword evidence="6" id="KW-0282">Flagellum</keyword>
<evidence type="ECO:0000256" key="3">
    <source>
        <dbReference type="ARBA" id="ARBA00023143"/>
    </source>
</evidence>
<gene>
    <name evidence="6" type="primary">flgL</name>
    <name evidence="6" type="ORF">LL038_02390</name>
</gene>
<accession>A0AA47EJM5</accession>
<dbReference type="Proteomes" id="UP001164733">
    <property type="component" value="Chromosome"/>
</dbReference>
<feature type="domain" description="Flagellin C-terminal" evidence="5">
    <location>
        <begin position="477"/>
        <end position="558"/>
    </location>
</feature>
<evidence type="ECO:0000259" key="4">
    <source>
        <dbReference type="Pfam" id="PF00669"/>
    </source>
</evidence>
<evidence type="ECO:0000313" key="6">
    <source>
        <dbReference type="EMBL" id="WAG61121.1"/>
    </source>
</evidence>
<dbReference type="PANTHER" id="PTHR42792">
    <property type="entry name" value="FLAGELLIN"/>
    <property type="match status" value="1"/>
</dbReference>
<keyword evidence="6" id="KW-0969">Cilium</keyword>
<dbReference type="Pfam" id="PF00700">
    <property type="entry name" value="Flagellin_C"/>
    <property type="match status" value="1"/>
</dbReference>
<dbReference type="GO" id="GO:0071973">
    <property type="term" value="P:bacterial-type flagellum-dependent cell motility"/>
    <property type="evidence" value="ECO:0007669"/>
    <property type="project" value="InterPro"/>
</dbReference>
<evidence type="ECO:0000256" key="1">
    <source>
        <dbReference type="ARBA" id="ARBA00004365"/>
    </source>
</evidence>
<dbReference type="GO" id="GO:0005198">
    <property type="term" value="F:structural molecule activity"/>
    <property type="evidence" value="ECO:0007669"/>
    <property type="project" value="InterPro"/>
</dbReference>
<dbReference type="Pfam" id="PF00669">
    <property type="entry name" value="Flagellin_N"/>
    <property type="match status" value="1"/>
</dbReference>
<dbReference type="InterPro" id="IPR001029">
    <property type="entry name" value="Flagellin_N"/>
</dbReference>
<protein>
    <submittedName>
        <fullName evidence="6">Flagellar hook-associated protein FlgL</fullName>
    </submittedName>
</protein>
<dbReference type="NCBIfam" id="TIGR02550">
    <property type="entry name" value="flagell_flgL"/>
    <property type="match status" value="1"/>
</dbReference>
<keyword evidence="6" id="KW-0966">Cell projection</keyword>